<dbReference type="InterPro" id="IPR008928">
    <property type="entry name" value="6-hairpin_glycosidase_sf"/>
</dbReference>
<sequence>MPPGFPTSGNGLWYSEPAVNWSTQYLPIGNGYLAAAISGNPASDRIQLNIESLWSGGPFQNSSYNGGNHQPSEQGYLAAQVSRIRNGIFASPNGTIPDIRPLPADEIAFGTYSGAGYLHVNRTISGETYFCSNPTRACTVHTASSAPGAFSATFSFSSLDGLPTRNITCLDTSTIQLRGYAASPGMLYEILASIRHAGPAGSSAACVVDGKSGDAVLVTKGSTEAWVSWVGGTEYSMETGNAQSGYTFKGADPHGELVGLLANAEKESVGKGLANHIGDYRAALGGFSLDIGQKVEKTKTTAELRKEYKTDIGNPYLEWLLFNYGRYMLVSSTRGDLPANLQGKWARDTANPWFGTHINSSNRVNSNQSRLLPEPNINLQMNYWSAEMTGLNVTSTLWDYMEKTWVPRGSETARVLYNATSGWVVHNAVNTFGHTGMNRFGSDNSAEWANYPEAAAWMMFHVYDHFDYTCDVPWWRAHGWPILKGVATFWLDHLVKDEYFKDGTLVACPMLRRNPGCAHSQQVIWQLFNAIEKGFNVSGDQDTVFLQKIREKRLKLDKGIKIGSFGQLQEWKVEFDSPTNLHRHLSHLVGLYPGYTLANFRTRSGAGQGIPELSREQVLKASEISLISRGNGTGPDGDSGWEKIWRAACWAQLKNNTRFYHHITYAIERNFAENLWSLYNSFTEDPIFQIDANLGYPAAVLNALVQAPDTPSLFDALAITILPALPDSWASGSIKGARIRGGMALDLTWSNGKAVRATIKVDTALWYARKVQLWQGGQLVATFSATPGLRRSFVF</sequence>
<dbReference type="InterPro" id="IPR027414">
    <property type="entry name" value="GH95_N_dom"/>
</dbReference>
<feature type="domain" description="Glycosyl hydrolase family 95 N-terminal" evidence="1">
    <location>
        <begin position="125"/>
        <end position="237"/>
    </location>
</feature>
<evidence type="ECO:0000313" key="5">
    <source>
        <dbReference type="Proteomes" id="UP000614334"/>
    </source>
</evidence>
<comment type="caution">
    <text evidence="4">The sequence shown here is derived from an EMBL/GenBank/DDBJ whole genome shotgun (WGS) entry which is preliminary data.</text>
</comment>
<accession>A0A8H7IG12</accession>
<dbReference type="InterPro" id="IPR054363">
    <property type="entry name" value="GH95_cat"/>
</dbReference>
<dbReference type="GO" id="GO:0004560">
    <property type="term" value="F:alpha-L-fucosidase activity"/>
    <property type="evidence" value="ECO:0007669"/>
    <property type="project" value="InterPro"/>
</dbReference>
<reference evidence="4" key="1">
    <citation type="submission" date="2020-09" db="EMBL/GenBank/DDBJ databases">
        <title>Comparative genome analyses of four rice-infecting Rhizoctonia solani isolates reveal extensive enrichment of homogalacturonan modification genes.</title>
        <authorList>
            <person name="Lee D.-Y."/>
            <person name="Jeon J."/>
            <person name="Kim K.-T."/>
            <person name="Cheong K."/>
            <person name="Song H."/>
            <person name="Choi G."/>
            <person name="Ko J."/>
            <person name="Opiyo S.O."/>
            <person name="Zuo S."/>
            <person name="Madhav S."/>
            <person name="Lee Y.-H."/>
            <person name="Wang G.-L."/>
        </authorList>
    </citation>
    <scope>NUCLEOTIDE SEQUENCE</scope>
    <source>
        <strain evidence="4">AG1-IA B2</strain>
    </source>
</reference>
<protein>
    <submittedName>
        <fullName evidence="4">Glycosyl hydrolase family 65, N-terminal domain</fullName>
    </submittedName>
</protein>
<feature type="domain" description="Alpha fucosidase A-like C-terminal" evidence="2">
    <location>
        <begin position="718"/>
        <end position="762"/>
    </location>
</feature>
<name>A0A8H7IG12_9AGAM</name>
<dbReference type="Pfam" id="PF21307">
    <property type="entry name" value="Glyco_hydro_95_C"/>
    <property type="match status" value="1"/>
</dbReference>
<dbReference type="SUPFAM" id="SSF48208">
    <property type="entry name" value="Six-hairpin glycosidases"/>
    <property type="match status" value="1"/>
</dbReference>
<dbReference type="EMBL" id="JACYCF010000010">
    <property type="protein sequence ID" value="KAF8754742.1"/>
    <property type="molecule type" value="Genomic_DNA"/>
</dbReference>
<dbReference type="Gene3D" id="2.70.98.50">
    <property type="entry name" value="putative glycoside hydrolase family protein from bacillus halodurans"/>
    <property type="match status" value="1"/>
</dbReference>
<dbReference type="InterPro" id="IPR016518">
    <property type="entry name" value="Alpha-L-fucosidase"/>
</dbReference>
<keyword evidence="4" id="KW-0378">Hydrolase</keyword>
<dbReference type="InterPro" id="IPR049053">
    <property type="entry name" value="AFCA-like_C"/>
</dbReference>
<dbReference type="PANTHER" id="PTHR31084">
    <property type="entry name" value="ALPHA-L-FUCOSIDASE 2"/>
    <property type="match status" value="1"/>
</dbReference>
<dbReference type="PIRSF" id="PIRSF007663">
    <property type="entry name" value="UCP007663"/>
    <property type="match status" value="1"/>
</dbReference>
<dbReference type="Gene3D" id="1.50.10.10">
    <property type="match status" value="1"/>
</dbReference>
<evidence type="ECO:0000259" key="2">
    <source>
        <dbReference type="Pfam" id="PF21307"/>
    </source>
</evidence>
<dbReference type="AlphaFoldDB" id="A0A8H7IG12"/>
<organism evidence="4 5">
    <name type="scientific">Rhizoctonia solani</name>
    <dbReference type="NCBI Taxonomy" id="456999"/>
    <lineage>
        <taxon>Eukaryota</taxon>
        <taxon>Fungi</taxon>
        <taxon>Dikarya</taxon>
        <taxon>Basidiomycota</taxon>
        <taxon>Agaricomycotina</taxon>
        <taxon>Agaricomycetes</taxon>
        <taxon>Cantharellales</taxon>
        <taxon>Ceratobasidiaceae</taxon>
        <taxon>Rhizoctonia</taxon>
    </lineage>
</organism>
<dbReference type="Pfam" id="PF14498">
    <property type="entry name" value="Glyco_hyd_65N_2"/>
    <property type="match status" value="2"/>
</dbReference>
<evidence type="ECO:0000259" key="3">
    <source>
        <dbReference type="Pfam" id="PF22124"/>
    </source>
</evidence>
<gene>
    <name evidence="4" type="ORF">RHS01_05788</name>
</gene>
<evidence type="ECO:0000259" key="1">
    <source>
        <dbReference type="Pfam" id="PF14498"/>
    </source>
</evidence>
<dbReference type="Proteomes" id="UP000614334">
    <property type="component" value="Unassembled WGS sequence"/>
</dbReference>
<evidence type="ECO:0000313" key="4">
    <source>
        <dbReference type="EMBL" id="KAF8754742.1"/>
    </source>
</evidence>
<dbReference type="Pfam" id="PF22124">
    <property type="entry name" value="Glyco_hydro_95_cat"/>
    <property type="match status" value="1"/>
</dbReference>
<dbReference type="GO" id="GO:0005975">
    <property type="term" value="P:carbohydrate metabolic process"/>
    <property type="evidence" value="ECO:0007669"/>
    <property type="project" value="InterPro"/>
</dbReference>
<dbReference type="PANTHER" id="PTHR31084:SF3">
    <property type="entry name" value="ALPHA-FUCOSIDASE A"/>
    <property type="match status" value="1"/>
</dbReference>
<feature type="domain" description="Glycosyl hydrolase family 95 catalytic" evidence="3">
    <location>
        <begin position="273"/>
        <end position="704"/>
    </location>
</feature>
<feature type="domain" description="Glycosyl hydrolase family 95 N-terminal" evidence="1">
    <location>
        <begin position="12"/>
        <end position="96"/>
    </location>
</feature>
<proteinExistence type="predicted"/>
<dbReference type="InterPro" id="IPR012341">
    <property type="entry name" value="6hp_glycosidase-like_sf"/>
</dbReference>